<dbReference type="Proteomes" id="UP000679179">
    <property type="component" value="Unassembled WGS sequence"/>
</dbReference>
<gene>
    <name evidence="2" type="ORF">CPJCM30710_20920</name>
</gene>
<reference evidence="2" key="1">
    <citation type="submission" date="2021-03" db="EMBL/GenBank/DDBJ databases">
        <title>Taxonomic study of Clostridium polyendosporum from meadow-gley soil under rice.</title>
        <authorList>
            <person name="Kobayashi H."/>
            <person name="Tanizawa Y."/>
            <person name="Yagura M."/>
        </authorList>
    </citation>
    <scope>NUCLEOTIDE SEQUENCE</scope>
    <source>
        <strain evidence="2">JCM 30710</strain>
    </source>
</reference>
<sequence>MTRLKITLSIGKIVEVERGVEFYTLIKNNYEDEKLPVILGKLNNKLFELTAPIEEEGYFDVVRIDDKIANRAYAKTLQFVLIKAVFDLFPNSKITIEHSLSKGIFGEIHKEKALDTEDVLKIKERMNEIIKKDIPIKKISIKRETAINIFGSYGMLDKVKLLKYVKNDEIKLYELDGRYDYFYGSLAYSTGVLKYFDLMYHEPGLLLRFPEETNPTELPAFIEQKKLEKIFNETEQWLNILDVADVGSLNDKVESEELNDLIMVSEALHEKKIAYIADMIHDRKEVKIVLIAGPSSSGKTTFSKRLAIQLRVNGLIPISISLDDYFINRDCTPLDEDGNPDFESIHALDLELFNKHLNLLLEGHKVELPSYNFITGNREWIGHEINLPQNGILLIEGIHGLNDMLTSSIPDHNKFKVYISALTQLNIDNHNRIATTDVRKVRRIVRDYLSRGYGGEVTLLMWPAIKRGEEKNIFIYQEQADVMFNSVLVYELSVLKKYVIEELLKIQSDSPVYYESLRLISFLKFFKEIESNRVPENSILREFIGGSCFYKY</sequence>
<keyword evidence="2" id="KW-0808">Transferase</keyword>
<dbReference type="CDD" id="cd02028">
    <property type="entry name" value="UMPK_like"/>
    <property type="match status" value="1"/>
</dbReference>
<dbReference type="InterPro" id="IPR027417">
    <property type="entry name" value="P-loop_NTPase"/>
</dbReference>
<dbReference type="RefSeq" id="WP_212904126.1">
    <property type="nucleotide sequence ID" value="NZ_BOPZ01000017.1"/>
</dbReference>
<dbReference type="AlphaFoldDB" id="A0A919S179"/>
<protein>
    <submittedName>
        <fullName evidence="2">Threonyl-tRNA synthetase/uridine kinase</fullName>
    </submittedName>
</protein>
<dbReference type="SUPFAM" id="SSF52540">
    <property type="entry name" value="P-loop containing nucleoside triphosphate hydrolases"/>
    <property type="match status" value="1"/>
</dbReference>
<dbReference type="Gene3D" id="3.40.50.300">
    <property type="entry name" value="P-loop containing nucleotide triphosphate hydrolases"/>
    <property type="match status" value="1"/>
</dbReference>
<evidence type="ECO:0000313" key="3">
    <source>
        <dbReference type="Proteomes" id="UP000679179"/>
    </source>
</evidence>
<dbReference type="InterPro" id="IPR018163">
    <property type="entry name" value="Thr/Ala-tRNA-synth_IIc_edit"/>
</dbReference>
<evidence type="ECO:0000259" key="1">
    <source>
        <dbReference type="Pfam" id="PF00485"/>
    </source>
</evidence>
<comment type="caution">
    <text evidence="2">The sequence shown here is derived from an EMBL/GenBank/DDBJ whole genome shotgun (WGS) entry which is preliminary data.</text>
</comment>
<dbReference type="GO" id="GO:0016301">
    <property type="term" value="F:kinase activity"/>
    <property type="evidence" value="ECO:0007669"/>
    <property type="project" value="UniProtKB-KW"/>
</dbReference>
<keyword evidence="2" id="KW-0418">Kinase</keyword>
<organism evidence="2 3">
    <name type="scientific">Clostridium polyendosporum</name>
    <dbReference type="NCBI Taxonomy" id="69208"/>
    <lineage>
        <taxon>Bacteria</taxon>
        <taxon>Bacillati</taxon>
        <taxon>Bacillota</taxon>
        <taxon>Clostridia</taxon>
        <taxon>Eubacteriales</taxon>
        <taxon>Clostridiaceae</taxon>
        <taxon>Clostridium</taxon>
    </lineage>
</organism>
<dbReference type="Gene3D" id="3.30.980.10">
    <property type="entry name" value="Threonyl-trna Synthetase, Chain A, domain 2"/>
    <property type="match status" value="1"/>
</dbReference>
<accession>A0A919S179</accession>
<proteinExistence type="predicted"/>
<dbReference type="EMBL" id="BOPZ01000017">
    <property type="protein sequence ID" value="GIM29426.1"/>
    <property type="molecule type" value="Genomic_DNA"/>
</dbReference>
<name>A0A919S179_9CLOT</name>
<feature type="domain" description="Phosphoribulokinase/uridine kinase" evidence="1">
    <location>
        <begin position="289"/>
        <end position="487"/>
    </location>
</feature>
<dbReference type="Pfam" id="PF00485">
    <property type="entry name" value="PRK"/>
    <property type="match status" value="1"/>
</dbReference>
<evidence type="ECO:0000313" key="2">
    <source>
        <dbReference type="EMBL" id="GIM29426.1"/>
    </source>
</evidence>
<keyword evidence="3" id="KW-1185">Reference proteome</keyword>
<dbReference type="InterPro" id="IPR006083">
    <property type="entry name" value="PRK/URK"/>
</dbReference>
<dbReference type="PANTHER" id="PTHR10285">
    <property type="entry name" value="URIDINE KINASE"/>
    <property type="match status" value="1"/>
</dbReference>
<dbReference type="GO" id="GO:0005524">
    <property type="term" value="F:ATP binding"/>
    <property type="evidence" value="ECO:0007669"/>
    <property type="project" value="InterPro"/>
</dbReference>
<dbReference type="SUPFAM" id="SSF55186">
    <property type="entry name" value="ThrRS/AlaRS common domain"/>
    <property type="match status" value="1"/>
</dbReference>